<dbReference type="SUPFAM" id="SSF51905">
    <property type="entry name" value="FAD/NAD(P)-binding domain"/>
    <property type="match status" value="1"/>
</dbReference>
<keyword evidence="7" id="KW-1185">Reference proteome</keyword>
<dbReference type="Proteomes" id="UP000199079">
    <property type="component" value="Unassembled WGS sequence"/>
</dbReference>
<name>A0A1H3HAW0_9EURY</name>
<dbReference type="GO" id="GO:0050660">
    <property type="term" value="F:flavin adenine dinucleotide binding"/>
    <property type="evidence" value="ECO:0007669"/>
    <property type="project" value="InterPro"/>
</dbReference>
<evidence type="ECO:0000256" key="3">
    <source>
        <dbReference type="ARBA" id="ARBA00022827"/>
    </source>
</evidence>
<proteinExistence type="predicted"/>
<dbReference type="InterPro" id="IPR045170">
    <property type="entry name" value="MTOX"/>
</dbReference>
<dbReference type="InterPro" id="IPR006076">
    <property type="entry name" value="FAD-dep_OxRdtase"/>
</dbReference>
<evidence type="ECO:0000313" key="6">
    <source>
        <dbReference type="EMBL" id="SDY12018.1"/>
    </source>
</evidence>
<feature type="domain" description="FAD dependent oxidoreductase" evidence="5">
    <location>
        <begin position="12"/>
        <end position="365"/>
    </location>
</feature>
<organism evidence="6 7">
    <name type="scientific">Halopenitus persicus</name>
    <dbReference type="NCBI Taxonomy" id="1048396"/>
    <lineage>
        <taxon>Archaea</taxon>
        <taxon>Methanobacteriati</taxon>
        <taxon>Methanobacteriota</taxon>
        <taxon>Stenosarchaea group</taxon>
        <taxon>Halobacteria</taxon>
        <taxon>Halobacteriales</taxon>
        <taxon>Haloferacaceae</taxon>
        <taxon>Halopenitus</taxon>
    </lineage>
</organism>
<dbReference type="PANTHER" id="PTHR10961">
    <property type="entry name" value="PEROXISOMAL SARCOSINE OXIDASE"/>
    <property type="match status" value="1"/>
</dbReference>
<evidence type="ECO:0000259" key="5">
    <source>
        <dbReference type="Pfam" id="PF01266"/>
    </source>
</evidence>
<sequence length="397" mass="43062">MSTTPELPTETDVVVIGGGVIGTSIAYFLTTEADREVTLLEKDAIGAGSTGDSSAIIRRHYGEKERYTRLADWSYRFYSRFEEEVGEPIAFERNRRVTFAAEGTETADYAENGREILERLDRPVSRYEGAAMEREFPMFDLEEFDFAVSDDDAAYSDGTDVASGFARAVQDAGGTVVTGVAVEGFDVEDDTVTAVETTDGSVECETAVLAAGPWTPRLAAELDVDVPITPSRERVILLDPSEEYLERHPDVLPTAGLPGGYYARSEFGGGALIATHHSGETCDPDDYRNTPDQETLLELHATLSEYVPGLEDAGVQGRYSGVYSNTPDHDFILDECGPAGCYLACGFSGHGFKHAPAIGRLMTDLIEDGRSELTDLEFFSLSRFADDDGGHGGGIEF</sequence>
<evidence type="ECO:0000313" key="7">
    <source>
        <dbReference type="Proteomes" id="UP000199079"/>
    </source>
</evidence>
<dbReference type="Pfam" id="PF01266">
    <property type="entry name" value="DAO"/>
    <property type="match status" value="1"/>
</dbReference>
<keyword evidence="2" id="KW-0285">Flavoprotein</keyword>
<accession>A0A1H3HAW0</accession>
<gene>
    <name evidence="6" type="ORF">SAMN05216564_103176</name>
</gene>
<evidence type="ECO:0000256" key="2">
    <source>
        <dbReference type="ARBA" id="ARBA00022630"/>
    </source>
</evidence>
<protein>
    <submittedName>
        <fullName evidence="6">Sarcosine oxidase subunit beta</fullName>
    </submittedName>
</protein>
<keyword evidence="4" id="KW-0560">Oxidoreductase</keyword>
<dbReference type="AlphaFoldDB" id="A0A1H3HAW0"/>
<dbReference type="Gene3D" id="3.50.50.60">
    <property type="entry name" value="FAD/NAD(P)-binding domain"/>
    <property type="match status" value="1"/>
</dbReference>
<dbReference type="EMBL" id="FNPC01000003">
    <property type="protein sequence ID" value="SDY12018.1"/>
    <property type="molecule type" value="Genomic_DNA"/>
</dbReference>
<comment type="cofactor">
    <cofactor evidence="1">
        <name>FAD</name>
        <dbReference type="ChEBI" id="CHEBI:57692"/>
    </cofactor>
</comment>
<dbReference type="PANTHER" id="PTHR10961:SF7">
    <property type="entry name" value="FAD DEPENDENT OXIDOREDUCTASE DOMAIN-CONTAINING PROTEIN"/>
    <property type="match status" value="1"/>
</dbReference>
<keyword evidence="3" id="KW-0274">FAD</keyword>
<reference evidence="7" key="1">
    <citation type="submission" date="2016-10" db="EMBL/GenBank/DDBJ databases">
        <authorList>
            <person name="Varghese N."/>
            <person name="Submissions S."/>
        </authorList>
    </citation>
    <scope>NUCLEOTIDE SEQUENCE [LARGE SCALE GENOMIC DNA]</scope>
    <source>
        <strain evidence="7">DC30,IBRC 10041,KCTC 4046</strain>
    </source>
</reference>
<dbReference type="Gene3D" id="3.30.9.10">
    <property type="entry name" value="D-Amino Acid Oxidase, subunit A, domain 2"/>
    <property type="match status" value="1"/>
</dbReference>
<evidence type="ECO:0000256" key="1">
    <source>
        <dbReference type="ARBA" id="ARBA00001974"/>
    </source>
</evidence>
<dbReference type="OrthoDB" id="168391at2157"/>
<evidence type="ECO:0000256" key="4">
    <source>
        <dbReference type="ARBA" id="ARBA00023002"/>
    </source>
</evidence>
<dbReference type="GO" id="GO:0008115">
    <property type="term" value="F:sarcosine oxidase activity"/>
    <property type="evidence" value="ECO:0007669"/>
    <property type="project" value="TreeGrafter"/>
</dbReference>
<dbReference type="InterPro" id="IPR036188">
    <property type="entry name" value="FAD/NAD-bd_sf"/>
</dbReference>